<dbReference type="PANTHER" id="PTHR30349:SF41">
    <property type="entry name" value="INTEGRASE_RECOMBINASE PROTEIN MJ0367-RELATED"/>
    <property type="match status" value="1"/>
</dbReference>
<dbReference type="Pfam" id="PF00589">
    <property type="entry name" value="Phage_integrase"/>
    <property type="match status" value="1"/>
</dbReference>
<dbReference type="SUPFAM" id="SSF56349">
    <property type="entry name" value="DNA breaking-rejoining enzymes"/>
    <property type="match status" value="1"/>
</dbReference>
<dbReference type="InterPro" id="IPR011010">
    <property type="entry name" value="DNA_brk_join_enz"/>
</dbReference>
<comment type="similarity">
    <text evidence="1">Belongs to the 'phage' integrase family.</text>
</comment>
<reference evidence="5 6" key="1">
    <citation type="journal article" date="2016" name="Front. Microbiol.">
        <title>Genomic Resource of Rice Seed Associated Bacteria.</title>
        <authorList>
            <person name="Midha S."/>
            <person name="Bansal K."/>
            <person name="Sharma S."/>
            <person name="Kumar N."/>
            <person name="Patil P.P."/>
            <person name="Chaudhry V."/>
            <person name="Patil P.B."/>
        </authorList>
    </citation>
    <scope>NUCLEOTIDE SEQUENCE [LARGE SCALE GENOMIC DNA]</scope>
    <source>
        <strain evidence="5 6">NS263</strain>
    </source>
</reference>
<name>A0ABR5S9S2_9MICO</name>
<evidence type="ECO:0000256" key="3">
    <source>
        <dbReference type="ARBA" id="ARBA00023172"/>
    </source>
</evidence>
<keyword evidence="2" id="KW-0238">DNA-binding</keyword>
<dbReference type="Gene3D" id="1.10.443.10">
    <property type="entry name" value="Intergrase catalytic core"/>
    <property type="match status" value="1"/>
</dbReference>
<dbReference type="CDD" id="cd01189">
    <property type="entry name" value="INT_ICEBs1_C_like"/>
    <property type="match status" value="1"/>
</dbReference>
<dbReference type="Proteomes" id="UP000078335">
    <property type="component" value="Unassembled WGS sequence"/>
</dbReference>
<gene>
    <name evidence="5" type="ORF">NS263_01755</name>
</gene>
<feature type="domain" description="Tyr recombinase" evidence="4">
    <location>
        <begin position="1"/>
        <end position="151"/>
    </location>
</feature>
<evidence type="ECO:0000256" key="2">
    <source>
        <dbReference type="ARBA" id="ARBA00023125"/>
    </source>
</evidence>
<accession>A0ABR5S9S2</accession>
<dbReference type="InterPro" id="IPR013762">
    <property type="entry name" value="Integrase-like_cat_sf"/>
</dbReference>
<organism evidence="5 6">
    <name type="scientific">Curtobacterium oceanosedimentum</name>
    <dbReference type="NCBI Taxonomy" id="465820"/>
    <lineage>
        <taxon>Bacteria</taxon>
        <taxon>Bacillati</taxon>
        <taxon>Actinomycetota</taxon>
        <taxon>Actinomycetes</taxon>
        <taxon>Micrococcales</taxon>
        <taxon>Microbacteriaceae</taxon>
        <taxon>Curtobacterium</taxon>
    </lineage>
</organism>
<comment type="caution">
    <text evidence="5">The sequence shown here is derived from an EMBL/GenBank/DDBJ whole genome shotgun (WGS) entry which is preliminary data.</text>
</comment>
<proteinExistence type="inferred from homology"/>
<dbReference type="EMBL" id="LDRB01000008">
    <property type="protein sequence ID" value="KTR42408.1"/>
    <property type="molecule type" value="Genomic_DNA"/>
</dbReference>
<evidence type="ECO:0000313" key="6">
    <source>
        <dbReference type="Proteomes" id="UP000078335"/>
    </source>
</evidence>
<protein>
    <recommendedName>
        <fullName evidence="4">Tyr recombinase domain-containing protein</fullName>
    </recommendedName>
</protein>
<evidence type="ECO:0000256" key="1">
    <source>
        <dbReference type="ARBA" id="ARBA00008857"/>
    </source>
</evidence>
<dbReference type="PROSITE" id="PS51898">
    <property type="entry name" value="TYR_RECOMBINASE"/>
    <property type="match status" value="1"/>
</dbReference>
<keyword evidence="6" id="KW-1185">Reference proteome</keyword>
<dbReference type="PANTHER" id="PTHR30349">
    <property type="entry name" value="PHAGE INTEGRASE-RELATED"/>
    <property type="match status" value="1"/>
</dbReference>
<evidence type="ECO:0000259" key="4">
    <source>
        <dbReference type="PROSITE" id="PS51898"/>
    </source>
</evidence>
<dbReference type="InterPro" id="IPR050090">
    <property type="entry name" value="Tyrosine_recombinase_XerCD"/>
</dbReference>
<evidence type="ECO:0000313" key="5">
    <source>
        <dbReference type="EMBL" id="KTR42408.1"/>
    </source>
</evidence>
<dbReference type="InterPro" id="IPR002104">
    <property type="entry name" value="Integrase_catalytic"/>
</dbReference>
<keyword evidence="3" id="KW-0233">DNA recombination</keyword>
<sequence length="157" mass="17742">MEVRQSIRRVNGEWQVGTPKSARSTRNVPLLSRSLIADLREYLLAHPHSGDPDALFWLARSNGSRRLDWSRKIDCGGVRAYYLVPAAQRAGVVQHLRFHDLRHTYASLMLAAGFKPYEVSRWMGHASVSTTDTIYGHLNPTDYDDQIARFESFVAGG</sequence>